<dbReference type="EMBL" id="CP003740">
    <property type="protein sequence ID" value="AGI70067.1"/>
    <property type="molecule type" value="Genomic_DNA"/>
</dbReference>
<dbReference type="GO" id="GO:0046854">
    <property type="term" value="P:phosphatidylinositol phosphate biosynthetic process"/>
    <property type="evidence" value="ECO:0007669"/>
    <property type="project" value="InterPro"/>
</dbReference>
<dbReference type="HOGENOM" id="CLU_044118_3_1_5"/>
<dbReference type="Pfam" id="PF00459">
    <property type="entry name" value="Inositol_P"/>
    <property type="match status" value="1"/>
</dbReference>
<dbReference type="RefSeq" id="WP_015501952.1">
    <property type="nucleotide sequence ID" value="NC_020911.1"/>
</dbReference>
<dbReference type="PROSITE" id="PS00630">
    <property type="entry name" value="IMP_2"/>
    <property type="match status" value="1"/>
</dbReference>
<sequence length="261" mass="27734">MPVLNSGQKDLDLLIDAARAAGDIARGYFNASPEVWEKSGGQGPVTEADLRVNEQLSTDLQSARPDYGWLSEETEDSPARLSTNNQFIIDPIDGTRAFIEGSKDWAHSIAIAKNGIVTAAVIYLPMRDAMYTATLGKGAALNGTPINALPDKAIATATVLSSKLNIDPKFWAGPVPPFKRAFRSSLAYRLALVAQGQFDGMLTLRPTWEWDVAAGALIVTEAGGAVSDQTGLTPVFNNPYPQINGMIAAGGIHPKLVAALT</sequence>
<protein>
    <submittedName>
        <fullName evidence="5">Putative inositol monophosphatase</fullName>
    </submittedName>
</protein>
<dbReference type="AlphaFoldDB" id="M9RD14"/>
<dbReference type="GO" id="GO:0006020">
    <property type="term" value="P:inositol metabolic process"/>
    <property type="evidence" value="ECO:0007669"/>
    <property type="project" value="TreeGrafter"/>
</dbReference>
<feature type="binding site" evidence="4">
    <location>
        <position position="72"/>
    </location>
    <ligand>
        <name>Mg(2+)</name>
        <dbReference type="ChEBI" id="CHEBI:18420"/>
        <label>1</label>
        <note>catalytic</note>
    </ligand>
</feature>
<feature type="binding site" evidence="4">
    <location>
        <position position="90"/>
    </location>
    <ligand>
        <name>Mg(2+)</name>
        <dbReference type="ChEBI" id="CHEBI:18420"/>
        <label>2</label>
    </ligand>
</feature>
<proteinExistence type="inferred from homology"/>
<name>M9RD14_9RHOB</name>
<dbReference type="InterPro" id="IPR020550">
    <property type="entry name" value="Inositol_monophosphatase_CS"/>
</dbReference>
<dbReference type="CDD" id="cd01638">
    <property type="entry name" value="CysQ"/>
    <property type="match status" value="1"/>
</dbReference>
<feature type="binding site" evidence="4">
    <location>
        <position position="93"/>
    </location>
    <ligand>
        <name>Mg(2+)</name>
        <dbReference type="ChEBI" id="CHEBI:18420"/>
        <label>2</label>
    </ligand>
</feature>
<dbReference type="PRINTS" id="PR00377">
    <property type="entry name" value="IMPHPHTASES"/>
</dbReference>
<dbReference type="STRING" id="391626.OAN307_c47210"/>
<dbReference type="KEGG" id="oat:OAN307_c47210"/>
<reference evidence="5 6" key="1">
    <citation type="journal article" date="2013" name="PLoS ONE">
        <title>Poles Apart: Arctic and Antarctic Octadecabacter strains Share High Genome Plasticity and a New Type of Xanthorhodopsin.</title>
        <authorList>
            <person name="Vollmers J."/>
            <person name="Voget S."/>
            <person name="Dietrich S."/>
            <person name="Gollnow K."/>
            <person name="Smits M."/>
            <person name="Meyer K."/>
            <person name="Brinkhoff T."/>
            <person name="Simon M."/>
            <person name="Daniel R."/>
        </authorList>
    </citation>
    <scope>NUCLEOTIDE SEQUENCE [LARGE SCALE GENOMIC DNA]</scope>
    <source>
        <strain evidence="5 6">307</strain>
    </source>
</reference>
<evidence type="ECO:0000313" key="6">
    <source>
        <dbReference type="Proteomes" id="UP000005307"/>
    </source>
</evidence>
<gene>
    <name evidence="5" type="ORF">OAN307_c47210</name>
</gene>
<dbReference type="GO" id="GO:0046872">
    <property type="term" value="F:metal ion binding"/>
    <property type="evidence" value="ECO:0007669"/>
    <property type="project" value="UniProtKB-KW"/>
</dbReference>
<keyword evidence="3 4" id="KW-0460">Magnesium</keyword>
<feature type="binding site" evidence="4">
    <location>
        <position position="92"/>
    </location>
    <ligand>
        <name>Mg(2+)</name>
        <dbReference type="ChEBI" id="CHEBI:18420"/>
        <label>1</label>
        <note>catalytic</note>
    </ligand>
</feature>
<dbReference type="GO" id="GO:0008934">
    <property type="term" value="F:inositol monophosphate 1-phosphatase activity"/>
    <property type="evidence" value="ECO:0007669"/>
    <property type="project" value="TreeGrafter"/>
</dbReference>
<dbReference type="GO" id="GO:0007165">
    <property type="term" value="P:signal transduction"/>
    <property type="evidence" value="ECO:0007669"/>
    <property type="project" value="TreeGrafter"/>
</dbReference>
<comment type="similarity">
    <text evidence="1">Belongs to the inositol monophosphatase superfamily.</text>
</comment>
<accession>M9RD14</accession>
<evidence type="ECO:0000256" key="1">
    <source>
        <dbReference type="ARBA" id="ARBA00009759"/>
    </source>
</evidence>
<evidence type="ECO:0000256" key="2">
    <source>
        <dbReference type="ARBA" id="ARBA00022723"/>
    </source>
</evidence>
<dbReference type="Gene3D" id="3.30.540.10">
    <property type="entry name" value="Fructose-1,6-Bisphosphatase, subunit A, domain 1"/>
    <property type="match status" value="1"/>
</dbReference>
<dbReference type="SUPFAM" id="SSF56655">
    <property type="entry name" value="Carbohydrate phosphatase"/>
    <property type="match status" value="1"/>
</dbReference>
<dbReference type="PANTHER" id="PTHR20854">
    <property type="entry name" value="INOSITOL MONOPHOSPHATASE"/>
    <property type="match status" value="1"/>
</dbReference>
<dbReference type="eggNOG" id="COG0483">
    <property type="taxonomic scope" value="Bacteria"/>
</dbReference>
<feature type="binding site" evidence="4">
    <location>
        <position position="211"/>
    </location>
    <ligand>
        <name>Mg(2+)</name>
        <dbReference type="ChEBI" id="CHEBI:18420"/>
        <label>1</label>
        <note>catalytic</note>
    </ligand>
</feature>
<dbReference type="InterPro" id="IPR000760">
    <property type="entry name" value="Inositol_monophosphatase-like"/>
</dbReference>
<organism evidence="5 6">
    <name type="scientific">Octadecabacter antarcticus 307</name>
    <dbReference type="NCBI Taxonomy" id="391626"/>
    <lineage>
        <taxon>Bacteria</taxon>
        <taxon>Pseudomonadati</taxon>
        <taxon>Pseudomonadota</taxon>
        <taxon>Alphaproteobacteria</taxon>
        <taxon>Rhodobacterales</taxon>
        <taxon>Roseobacteraceae</taxon>
        <taxon>Octadecabacter</taxon>
    </lineage>
</organism>
<comment type="cofactor">
    <cofactor evidence="4">
        <name>Mg(2+)</name>
        <dbReference type="ChEBI" id="CHEBI:18420"/>
    </cofactor>
</comment>
<keyword evidence="6" id="KW-1185">Reference proteome</keyword>
<dbReference type="PANTHER" id="PTHR20854:SF4">
    <property type="entry name" value="INOSITOL-1-MONOPHOSPHATASE-RELATED"/>
    <property type="match status" value="1"/>
</dbReference>
<keyword evidence="2 4" id="KW-0479">Metal-binding</keyword>
<dbReference type="Gene3D" id="3.40.190.80">
    <property type="match status" value="1"/>
</dbReference>
<evidence type="ECO:0000256" key="3">
    <source>
        <dbReference type="ARBA" id="ARBA00022842"/>
    </source>
</evidence>
<dbReference type="Proteomes" id="UP000005307">
    <property type="component" value="Chromosome"/>
</dbReference>
<evidence type="ECO:0000313" key="5">
    <source>
        <dbReference type="EMBL" id="AGI70067.1"/>
    </source>
</evidence>
<evidence type="ECO:0000256" key="4">
    <source>
        <dbReference type="PIRSR" id="PIRSR600760-2"/>
    </source>
</evidence>